<dbReference type="AlphaFoldDB" id="A0AAP3UZ83"/>
<comment type="subcellular location">
    <subcellularLocation>
        <location evidence="1">Cell inner membrane</location>
        <topology evidence="1">Multi-pass membrane protein</topology>
    </subcellularLocation>
    <subcellularLocation>
        <location evidence="8">Cell membrane</location>
        <topology evidence="8">Multi-pass membrane protein</topology>
    </subcellularLocation>
</comment>
<evidence type="ECO:0000256" key="1">
    <source>
        <dbReference type="ARBA" id="ARBA00004429"/>
    </source>
</evidence>
<dbReference type="GO" id="GO:0005886">
    <property type="term" value="C:plasma membrane"/>
    <property type="evidence" value="ECO:0007669"/>
    <property type="project" value="UniProtKB-SubCell"/>
</dbReference>
<keyword evidence="11" id="KW-1185">Reference proteome</keyword>
<dbReference type="InterPro" id="IPR035906">
    <property type="entry name" value="MetI-like_sf"/>
</dbReference>
<feature type="transmembrane region" description="Helical" evidence="8">
    <location>
        <begin position="28"/>
        <end position="50"/>
    </location>
</feature>
<dbReference type="EMBL" id="JARGEQ010000025">
    <property type="protein sequence ID" value="MDF1585549.1"/>
    <property type="molecule type" value="Genomic_DNA"/>
</dbReference>
<evidence type="ECO:0000259" key="9">
    <source>
        <dbReference type="PROSITE" id="PS50928"/>
    </source>
</evidence>
<keyword evidence="7 8" id="KW-0472">Membrane</keyword>
<name>A0AAP3UZ83_9PROT</name>
<comment type="caution">
    <text evidence="10">The sequence shown here is derived from an EMBL/GenBank/DDBJ whole genome shotgun (WGS) entry which is preliminary data.</text>
</comment>
<feature type="transmembrane region" description="Helical" evidence="8">
    <location>
        <begin position="423"/>
        <end position="444"/>
    </location>
</feature>
<feature type="transmembrane region" description="Helical" evidence="8">
    <location>
        <begin position="269"/>
        <end position="289"/>
    </location>
</feature>
<proteinExistence type="inferred from homology"/>
<feature type="transmembrane region" description="Helical" evidence="8">
    <location>
        <begin position="228"/>
        <end position="249"/>
    </location>
</feature>
<dbReference type="SUPFAM" id="SSF161098">
    <property type="entry name" value="MetI-like"/>
    <property type="match status" value="2"/>
</dbReference>
<dbReference type="GO" id="GO:0055085">
    <property type="term" value="P:transmembrane transport"/>
    <property type="evidence" value="ECO:0007669"/>
    <property type="project" value="InterPro"/>
</dbReference>
<feature type="transmembrane region" description="Helical" evidence="8">
    <location>
        <begin position="122"/>
        <end position="141"/>
    </location>
</feature>
<accession>A0AAP3UZ83</accession>
<dbReference type="InterPro" id="IPR000515">
    <property type="entry name" value="MetI-like"/>
</dbReference>
<keyword evidence="4" id="KW-0997">Cell inner membrane</keyword>
<feature type="transmembrane region" description="Helical" evidence="8">
    <location>
        <begin position="384"/>
        <end position="403"/>
    </location>
</feature>
<evidence type="ECO:0000256" key="3">
    <source>
        <dbReference type="ARBA" id="ARBA00022475"/>
    </source>
</evidence>
<sequence>MATKIHAAPAASTGDLALPRSWRWRDPLLQYGIALACLLLVAAPILPIVYQSFIDRPIYEDGQALTLVNYANLVGAPEFREVLGNTLLFAFLSTVISQVVGLVTAILVGRTDVPWRRFFGDALLWTLFVSHLVLALGWVIMYGPSGYITGYVMQLTGGQPWNLYTIPGLSIAAGLSLAPLTYLYCIASATQQDPALEEAARVAGAGPFRILFSVTIPLLRPALVYSTILNFVIALEMLAMPLFLGGPVGLRFFTTFLYEQGFEAPVKDYGLVGAAAVVLLIVITLLVLLQNRLLRNAQRFVTVGGKASRPRLLRLGRLRWAAFAFLLLYFVFGTGAVILGLVLRAFTSFLSPLVPLVDTLTWDNWTFIFSYPVYVRSIVNTLEIALVGGALGTVFIALVALLVHRSRWRWRRQLEFVALYPRAIPGILVGLGAFYAVTLMPFLGGLRNTIWILVLIYIMRYLPTGFGAVAPTLMQIGQDLDRAARTAGADWWTTCRRILAGLIRPALLSCFAILFIHFIKEYSAAVFLYAPGSEVMGTVMLSFWAQGEAGPVAALAVLQILVVAVFVVVTRKLFKVKIYG</sequence>
<evidence type="ECO:0000256" key="6">
    <source>
        <dbReference type="ARBA" id="ARBA00022989"/>
    </source>
</evidence>
<keyword evidence="2 8" id="KW-0813">Transport</keyword>
<dbReference type="Proteomes" id="UP001301140">
    <property type="component" value="Unassembled WGS sequence"/>
</dbReference>
<gene>
    <name evidence="10" type="ORF">PZ740_04005</name>
</gene>
<dbReference type="PANTHER" id="PTHR43357">
    <property type="entry name" value="INNER MEMBRANE ABC TRANSPORTER PERMEASE PROTEIN YDCV"/>
    <property type="match status" value="1"/>
</dbReference>
<dbReference type="PROSITE" id="PS50928">
    <property type="entry name" value="ABC_TM1"/>
    <property type="match status" value="2"/>
</dbReference>
<evidence type="ECO:0000256" key="4">
    <source>
        <dbReference type="ARBA" id="ARBA00022519"/>
    </source>
</evidence>
<keyword evidence="5 8" id="KW-0812">Transmembrane</keyword>
<comment type="similarity">
    <text evidence="8">Belongs to the binding-protein-dependent transport system permease family.</text>
</comment>
<evidence type="ECO:0000313" key="10">
    <source>
        <dbReference type="EMBL" id="MDF1585549.1"/>
    </source>
</evidence>
<dbReference type="Pfam" id="PF00528">
    <property type="entry name" value="BPD_transp_1"/>
    <property type="match status" value="2"/>
</dbReference>
<evidence type="ECO:0000313" key="11">
    <source>
        <dbReference type="Proteomes" id="UP001301140"/>
    </source>
</evidence>
<feature type="transmembrane region" description="Helical" evidence="8">
    <location>
        <begin position="549"/>
        <end position="569"/>
    </location>
</feature>
<feature type="transmembrane region" description="Helical" evidence="8">
    <location>
        <begin position="161"/>
        <end position="185"/>
    </location>
</feature>
<dbReference type="PANTHER" id="PTHR43357:SF4">
    <property type="entry name" value="INNER MEMBRANE ABC TRANSPORTER PERMEASE PROTEIN YDCV"/>
    <property type="match status" value="1"/>
</dbReference>
<organism evidence="10 11">
    <name type="scientific">Marinimicrococcus flavescens</name>
    <dbReference type="NCBI Taxonomy" id="3031815"/>
    <lineage>
        <taxon>Bacteria</taxon>
        <taxon>Pseudomonadati</taxon>
        <taxon>Pseudomonadota</taxon>
        <taxon>Alphaproteobacteria</taxon>
        <taxon>Geminicoccales</taxon>
        <taxon>Geminicoccaceae</taxon>
        <taxon>Marinimicrococcus</taxon>
    </lineage>
</organism>
<dbReference type="Gene3D" id="1.10.3720.10">
    <property type="entry name" value="MetI-like"/>
    <property type="match status" value="2"/>
</dbReference>
<feature type="domain" description="ABC transmembrane type-1" evidence="9">
    <location>
        <begin position="378"/>
        <end position="570"/>
    </location>
</feature>
<evidence type="ECO:0000256" key="5">
    <source>
        <dbReference type="ARBA" id="ARBA00022692"/>
    </source>
</evidence>
<reference evidence="10 11" key="1">
    <citation type="submission" date="2023-03" db="EMBL/GenBank/DDBJ databases">
        <title>YIM 152171 draft genome.</title>
        <authorList>
            <person name="Yang Z."/>
        </authorList>
    </citation>
    <scope>NUCLEOTIDE SEQUENCE [LARGE SCALE GENOMIC DNA]</scope>
    <source>
        <strain evidence="10 11">YIM 152171</strain>
    </source>
</reference>
<feature type="domain" description="ABC transmembrane type-1" evidence="9">
    <location>
        <begin position="83"/>
        <end position="290"/>
    </location>
</feature>
<feature type="transmembrane region" description="Helical" evidence="8">
    <location>
        <begin position="506"/>
        <end position="529"/>
    </location>
</feature>
<keyword evidence="6 8" id="KW-1133">Transmembrane helix</keyword>
<protein>
    <submittedName>
        <fullName evidence="10">Iron ABC transporter permease</fullName>
    </submittedName>
</protein>
<feature type="transmembrane region" description="Helical" evidence="8">
    <location>
        <begin position="450"/>
        <end position="473"/>
    </location>
</feature>
<feature type="transmembrane region" description="Helical" evidence="8">
    <location>
        <begin position="87"/>
        <end position="110"/>
    </location>
</feature>
<feature type="transmembrane region" description="Helical" evidence="8">
    <location>
        <begin position="320"/>
        <end position="346"/>
    </location>
</feature>
<keyword evidence="3" id="KW-1003">Cell membrane</keyword>
<evidence type="ECO:0000256" key="7">
    <source>
        <dbReference type="ARBA" id="ARBA00023136"/>
    </source>
</evidence>
<evidence type="ECO:0000256" key="8">
    <source>
        <dbReference type="RuleBase" id="RU363032"/>
    </source>
</evidence>
<dbReference type="CDD" id="cd06261">
    <property type="entry name" value="TM_PBP2"/>
    <property type="match status" value="2"/>
</dbReference>
<evidence type="ECO:0000256" key="2">
    <source>
        <dbReference type="ARBA" id="ARBA00022448"/>
    </source>
</evidence>
<dbReference type="RefSeq" id="WP_327787968.1">
    <property type="nucleotide sequence ID" value="NZ_JARGEQ010000025.1"/>
</dbReference>